<accession>A0A7S4LPZ0</accession>
<reference evidence="3" key="1">
    <citation type="submission" date="2021-01" db="EMBL/GenBank/DDBJ databases">
        <authorList>
            <person name="Corre E."/>
            <person name="Pelletier E."/>
            <person name="Niang G."/>
            <person name="Scheremetjew M."/>
            <person name="Finn R."/>
            <person name="Kale V."/>
            <person name="Holt S."/>
            <person name="Cochrane G."/>
            <person name="Meng A."/>
            <person name="Brown T."/>
            <person name="Cohen L."/>
        </authorList>
    </citation>
    <scope>NUCLEOTIDE SEQUENCE</scope>
    <source>
        <strain evidence="3">LB1974</strain>
    </source>
</reference>
<organism evidence="3">
    <name type="scientific">Oxyrrhis marina</name>
    <name type="common">Dinoflagellate</name>
    <dbReference type="NCBI Taxonomy" id="2969"/>
    <lineage>
        <taxon>Eukaryota</taxon>
        <taxon>Sar</taxon>
        <taxon>Alveolata</taxon>
        <taxon>Dinophyceae</taxon>
        <taxon>Oxyrrhinales</taxon>
        <taxon>Oxyrrhinaceae</taxon>
        <taxon>Oxyrrhis</taxon>
    </lineage>
</organism>
<feature type="transmembrane region" description="Helical" evidence="1">
    <location>
        <begin position="89"/>
        <end position="111"/>
    </location>
</feature>
<keyword evidence="1" id="KW-0812">Transmembrane</keyword>
<keyword evidence="1" id="KW-0472">Membrane</keyword>
<dbReference type="AlphaFoldDB" id="A0A7S4LPZ0"/>
<keyword evidence="2" id="KW-0732">Signal</keyword>
<evidence type="ECO:0000313" key="3">
    <source>
        <dbReference type="EMBL" id="CAE0843422.1"/>
    </source>
</evidence>
<evidence type="ECO:0000256" key="2">
    <source>
        <dbReference type="SAM" id="SignalP"/>
    </source>
</evidence>
<protein>
    <submittedName>
        <fullName evidence="3">Uncharacterized protein</fullName>
    </submittedName>
</protein>
<name>A0A7S4LPZ0_OXYMA</name>
<dbReference type="EMBL" id="HBJB01003038">
    <property type="protein sequence ID" value="CAE0843422.1"/>
    <property type="molecule type" value="Transcribed_RNA"/>
</dbReference>
<keyword evidence="1" id="KW-1133">Transmembrane helix</keyword>
<evidence type="ECO:0000256" key="1">
    <source>
        <dbReference type="SAM" id="Phobius"/>
    </source>
</evidence>
<sequence length="129" mass="13763">MGLFGLLFALITLVVGIETAPTLPQTPQSVHARRHYAQVEQTALAGVEEEPPALLQRGSFRLHGHRLEKTDLVADTSLGKGEIFGMPRVVVAVVADFIAMAIVLICIGVVLDCTKVAKPASTTVITQGY</sequence>
<feature type="chain" id="PRO_5030605511" evidence="2">
    <location>
        <begin position="17"/>
        <end position="129"/>
    </location>
</feature>
<gene>
    <name evidence="3" type="ORF">OMAR00294_LOCUS2491</name>
</gene>
<proteinExistence type="predicted"/>
<feature type="signal peptide" evidence="2">
    <location>
        <begin position="1"/>
        <end position="16"/>
    </location>
</feature>